<sequence length="201" mass="22421">MQSIYLKKYYFLGALIVMTFMLAGCGKEKSLVTSVEIDKNGAVTNTIIEEFDQSLYNLDELSELASSEVSAYNSECLSERIAVESVEMLKDEKTVKMVLKFNGTNDYASFNDTALYFGTVQDAIDRGYEISTELMNSEGQVLSSEGLSDYLSRSIIITEDRSVFITPYKIDYYTNGVKLNGKKEAITSDATSEVIQLLLSK</sequence>
<dbReference type="OrthoDB" id="1956182at2"/>
<evidence type="ECO:0008006" key="3">
    <source>
        <dbReference type="Google" id="ProtNLM"/>
    </source>
</evidence>
<evidence type="ECO:0000313" key="2">
    <source>
        <dbReference type="Proteomes" id="UP000179284"/>
    </source>
</evidence>
<evidence type="ECO:0000313" key="1">
    <source>
        <dbReference type="EMBL" id="AOZ96174.1"/>
    </source>
</evidence>
<dbReference type="RefSeq" id="WP_071175887.1">
    <property type="nucleotide sequence ID" value="NZ_CP017831.1"/>
</dbReference>
<accession>A0A1D9P1D8</accession>
<dbReference type="Proteomes" id="UP000179284">
    <property type="component" value="Chromosome I"/>
</dbReference>
<dbReference type="PROSITE" id="PS51257">
    <property type="entry name" value="PROKAR_LIPOPROTEIN"/>
    <property type="match status" value="1"/>
</dbReference>
<protein>
    <recommendedName>
        <fullName evidence="3">Lipoprotein</fullName>
    </recommendedName>
</protein>
<keyword evidence="2" id="KW-1185">Reference proteome</keyword>
<proteinExistence type="predicted"/>
<dbReference type="EMBL" id="CP017831">
    <property type="protein sequence ID" value="AOZ96174.1"/>
    <property type="molecule type" value="Genomic_DNA"/>
</dbReference>
<dbReference type="AlphaFoldDB" id="A0A1D9P1D8"/>
<gene>
    <name evidence="1" type="ORF">bhn_I1140</name>
</gene>
<reference evidence="2" key="1">
    <citation type="submission" date="2016-10" db="EMBL/GenBank/DDBJ databases">
        <title>The complete genome sequence of the rumen bacterium Butyrivibrio hungatei MB2003.</title>
        <authorList>
            <person name="Palevich N."/>
            <person name="Kelly W.J."/>
            <person name="Leahy S.C."/>
            <person name="Altermann E."/>
            <person name="Rakonjac J."/>
            <person name="Attwood G.T."/>
        </authorList>
    </citation>
    <scope>NUCLEOTIDE SEQUENCE [LARGE SCALE GENOMIC DNA]</scope>
    <source>
        <strain evidence="2">MB2003</strain>
    </source>
</reference>
<name>A0A1D9P1D8_9FIRM</name>
<dbReference type="KEGG" id="bhu:bhn_I1140"/>
<organism evidence="1 2">
    <name type="scientific">Butyrivibrio hungatei</name>
    <dbReference type="NCBI Taxonomy" id="185008"/>
    <lineage>
        <taxon>Bacteria</taxon>
        <taxon>Bacillati</taxon>
        <taxon>Bacillota</taxon>
        <taxon>Clostridia</taxon>
        <taxon>Lachnospirales</taxon>
        <taxon>Lachnospiraceae</taxon>
        <taxon>Butyrivibrio</taxon>
    </lineage>
</organism>